<dbReference type="KEGG" id="slc:SL103_17445"/>
<dbReference type="AlphaFoldDB" id="A0A1D7VM38"/>
<protein>
    <submittedName>
        <fullName evidence="1">Uncharacterized protein</fullName>
    </submittedName>
</protein>
<proteinExistence type="predicted"/>
<dbReference type="EMBL" id="CP017157">
    <property type="protein sequence ID" value="AOP47792.1"/>
    <property type="molecule type" value="Genomic_DNA"/>
</dbReference>
<organism evidence="1 2">
    <name type="scientific">Streptomyces lydicus</name>
    <dbReference type="NCBI Taxonomy" id="47763"/>
    <lineage>
        <taxon>Bacteria</taxon>
        <taxon>Bacillati</taxon>
        <taxon>Actinomycetota</taxon>
        <taxon>Actinomycetes</taxon>
        <taxon>Kitasatosporales</taxon>
        <taxon>Streptomycetaceae</taxon>
        <taxon>Streptomyces</taxon>
    </lineage>
</organism>
<gene>
    <name evidence="1" type="ORF">SL103_17445</name>
</gene>
<keyword evidence="2" id="KW-1185">Reference proteome</keyword>
<sequence length="75" mass="7921">MVEGMTSASCSAKALHNCGRLSQPRSRAPIPAFRNSGARAWIRALGAAMLSSMPGASARARVRAWPPFSGVRRPA</sequence>
<evidence type="ECO:0000313" key="1">
    <source>
        <dbReference type="EMBL" id="AOP47792.1"/>
    </source>
</evidence>
<reference evidence="1 2" key="1">
    <citation type="submission" date="2016-09" db="EMBL/GenBank/DDBJ databases">
        <title>Complete genome sequencing of Streptomyces lydicus 103 and metabolic pathways analysis of antibiotic biosynthesis.</title>
        <authorList>
            <person name="Jia N."/>
            <person name="Ding M.-Z."/>
            <person name="Gao F."/>
            <person name="Yuan Y.-J."/>
        </authorList>
    </citation>
    <scope>NUCLEOTIDE SEQUENCE [LARGE SCALE GENOMIC DNA]</scope>
    <source>
        <strain evidence="1 2">103</strain>
    </source>
</reference>
<dbReference type="Proteomes" id="UP000094094">
    <property type="component" value="Chromosome"/>
</dbReference>
<evidence type="ECO:0000313" key="2">
    <source>
        <dbReference type="Proteomes" id="UP000094094"/>
    </source>
</evidence>
<name>A0A1D7VM38_9ACTN</name>
<accession>A0A1D7VM38</accession>